<accession>A0A9X7VX23</accession>
<dbReference type="Proteomes" id="UP000663505">
    <property type="component" value="Chromosome"/>
</dbReference>
<dbReference type="KEGG" id="afx:JZ786_16305"/>
<proteinExistence type="predicted"/>
<evidence type="ECO:0000313" key="2">
    <source>
        <dbReference type="Proteomes" id="UP000663505"/>
    </source>
</evidence>
<gene>
    <name evidence="1" type="ORF">JZ786_16305</name>
</gene>
<dbReference type="EMBL" id="CP071182">
    <property type="protein sequence ID" value="QSO46077.1"/>
    <property type="molecule type" value="Genomic_DNA"/>
</dbReference>
<evidence type="ECO:0000313" key="1">
    <source>
        <dbReference type="EMBL" id="QSO46077.1"/>
    </source>
</evidence>
<name>A0A9X7VX23_9BACL</name>
<dbReference type="RefSeq" id="WP_206655448.1">
    <property type="nucleotide sequence ID" value="NZ_CP071182.1"/>
</dbReference>
<keyword evidence="2" id="KW-1185">Reference proteome</keyword>
<dbReference type="AlphaFoldDB" id="A0A9X7VX23"/>
<reference evidence="1 2" key="1">
    <citation type="submission" date="2021-02" db="EMBL/GenBank/DDBJ databases">
        <title>Alicyclobacillus curvatus sp. nov. and Alicyclobacillus mengziensis sp. nov., two acidophilic bacteria isolated from acid mine drainage.</title>
        <authorList>
            <person name="Huang Y."/>
        </authorList>
    </citation>
    <scope>NUCLEOTIDE SEQUENCE [LARGE SCALE GENOMIC DNA]</scope>
    <source>
        <strain evidence="1 2">S30H14</strain>
    </source>
</reference>
<organism evidence="1 2">
    <name type="scientific">Alicyclobacillus mengziensis</name>
    <dbReference type="NCBI Taxonomy" id="2931921"/>
    <lineage>
        <taxon>Bacteria</taxon>
        <taxon>Bacillati</taxon>
        <taxon>Bacillota</taxon>
        <taxon>Bacilli</taxon>
        <taxon>Bacillales</taxon>
        <taxon>Alicyclobacillaceae</taxon>
        <taxon>Alicyclobacillus</taxon>
    </lineage>
</organism>
<sequence>MTEEVQLLETHPKQDGLRADPCILPLVVLFSIAAQENRAAGPGRHHFRRGYRGLPGGVRPAPYGVTVFPRRRLRGMPVQRVNRFSMF</sequence>
<protein>
    <submittedName>
        <fullName evidence="1">Uncharacterized protein</fullName>
    </submittedName>
</protein>